<dbReference type="OrthoDB" id="3269202at2759"/>
<dbReference type="AlphaFoldDB" id="A0A165SW70"/>
<keyword evidence="3" id="KW-1185">Reference proteome</keyword>
<gene>
    <name evidence="2" type="ORF">DAEQUDRAFT_722741</name>
</gene>
<feature type="region of interest" description="Disordered" evidence="1">
    <location>
        <begin position="121"/>
        <end position="205"/>
    </location>
</feature>
<evidence type="ECO:0000313" key="3">
    <source>
        <dbReference type="Proteomes" id="UP000076727"/>
    </source>
</evidence>
<accession>A0A165SW70</accession>
<proteinExistence type="predicted"/>
<dbReference type="Proteomes" id="UP000076727">
    <property type="component" value="Unassembled WGS sequence"/>
</dbReference>
<sequence length="243" mass="27047">MATTYVSTHVPHSPFVQPQLVHTATPTVVHTQLATPTVAPTVFTTPAVATSALPSALLPSTTMPSYYVPANGYQRARSHSMSYVPSPAPAPQPQVYYGYGQSQYPQAGPVQQPYYTTVHTSATPYHDGYSRSRRASTSYHGSPSHHRSHSSHGYSNGSSHRRSHSTSRSHSRQYSQPQVIDIRHHSSSKQNSHYAQPRRYSASSGYGFGDRLRNLFGMQPSHRYYDARTGREVTYQGRPIYHI</sequence>
<organism evidence="2 3">
    <name type="scientific">Daedalea quercina L-15889</name>
    <dbReference type="NCBI Taxonomy" id="1314783"/>
    <lineage>
        <taxon>Eukaryota</taxon>
        <taxon>Fungi</taxon>
        <taxon>Dikarya</taxon>
        <taxon>Basidiomycota</taxon>
        <taxon>Agaricomycotina</taxon>
        <taxon>Agaricomycetes</taxon>
        <taxon>Polyporales</taxon>
        <taxon>Fomitopsis</taxon>
    </lineage>
</organism>
<feature type="compositionally biased region" description="Basic residues" evidence="1">
    <location>
        <begin position="159"/>
        <end position="171"/>
    </location>
</feature>
<protein>
    <submittedName>
        <fullName evidence="2">Uncharacterized protein</fullName>
    </submittedName>
</protein>
<reference evidence="2 3" key="1">
    <citation type="journal article" date="2016" name="Mol. Biol. Evol.">
        <title>Comparative Genomics of Early-Diverging Mushroom-Forming Fungi Provides Insights into the Origins of Lignocellulose Decay Capabilities.</title>
        <authorList>
            <person name="Nagy L.G."/>
            <person name="Riley R."/>
            <person name="Tritt A."/>
            <person name="Adam C."/>
            <person name="Daum C."/>
            <person name="Floudas D."/>
            <person name="Sun H."/>
            <person name="Yadav J.S."/>
            <person name="Pangilinan J."/>
            <person name="Larsson K.H."/>
            <person name="Matsuura K."/>
            <person name="Barry K."/>
            <person name="Labutti K."/>
            <person name="Kuo R."/>
            <person name="Ohm R.A."/>
            <person name="Bhattacharya S.S."/>
            <person name="Shirouzu T."/>
            <person name="Yoshinaga Y."/>
            <person name="Martin F.M."/>
            <person name="Grigoriev I.V."/>
            <person name="Hibbett D.S."/>
        </authorList>
    </citation>
    <scope>NUCLEOTIDE SEQUENCE [LARGE SCALE GENOMIC DNA]</scope>
    <source>
        <strain evidence="2 3">L-15889</strain>
    </source>
</reference>
<evidence type="ECO:0000313" key="2">
    <source>
        <dbReference type="EMBL" id="KZT72578.1"/>
    </source>
</evidence>
<dbReference type="EMBL" id="KV429040">
    <property type="protein sequence ID" value="KZT72578.1"/>
    <property type="molecule type" value="Genomic_DNA"/>
</dbReference>
<evidence type="ECO:0000256" key="1">
    <source>
        <dbReference type="SAM" id="MobiDB-lite"/>
    </source>
</evidence>
<name>A0A165SW70_9APHY</name>